<dbReference type="InterPro" id="IPR038408">
    <property type="entry name" value="GNK2_sf"/>
</dbReference>
<feature type="domain" description="Gnk2-homologous" evidence="5">
    <location>
        <begin position="51"/>
        <end position="153"/>
    </location>
</feature>
<dbReference type="FunFam" id="3.30.430.20:FF:000009">
    <property type="entry name" value="Cysteine-rich receptor-like protein kinase 28"/>
    <property type="match status" value="1"/>
</dbReference>
<dbReference type="CDD" id="cd23509">
    <property type="entry name" value="Gnk2-like"/>
    <property type="match status" value="4"/>
</dbReference>
<keyword evidence="1" id="KW-0732">Signal</keyword>
<organism evidence="6 7">
    <name type="scientific">Populus alba x Populus x berolinensis</name>
    <dbReference type="NCBI Taxonomy" id="444605"/>
    <lineage>
        <taxon>Eukaryota</taxon>
        <taxon>Viridiplantae</taxon>
        <taxon>Streptophyta</taxon>
        <taxon>Embryophyta</taxon>
        <taxon>Tracheophyta</taxon>
        <taxon>Spermatophyta</taxon>
        <taxon>Magnoliopsida</taxon>
        <taxon>eudicotyledons</taxon>
        <taxon>Gunneridae</taxon>
        <taxon>Pentapetalae</taxon>
        <taxon>rosids</taxon>
        <taxon>fabids</taxon>
        <taxon>Malpighiales</taxon>
        <taxon>Salicaceae</taxon>
        <taxon>Saliceae</taxon>
        <taxon>Populus</taxon>
    </lineage>
</organism>
<dbReference type="FunFam" id="3.30.430.20:FF:000002">
    <property type="entry name" value="Cysteine-rich receptor-like protein kinase 10"/>
    <property type="match status" value="2"/>
</dbReference>
<comment type="caution">
    <text evidence="6">The sequence shown here is derived from an EMBL/GenBank/DDBJ whole genome shotgun (WGS) entry which is preliminary data.</text>
</comment>
<gene>
    <name evidence="6" type="ORF">NC653_010344</name>
</gene>
<feature type="domain" description="Gnk2-homologous" evidence="5">
    <location>
        <begin position="314"/>
        <end position="418"/>
    </location>
</feature>
<evidence type="ECO:0000313" key="7">
    <source>
        <dbReference type="Proteomes" id="UP001164929"/>
    </source>
</evidence>
<feature type="domain" description="Gnk2-homologous" evidence="5">
    <location>
        <begin position="426"/>
        <end position="533"/>
    </location>
</feature>
<evidence type="ECO:0000259" key="5">
    <source>
        <dbReference type="PROSITE" id="PS51473"/>
    </source>
</evidence>
<dbReference type="GO" id="GO:0032259">
    <property type="term" value="P:methylation"/>
    <property type="evidence" value="ECO:0007669"/>
    <property type="project" value="InterPro"/>
</dbReference>
<dbReference type="Gene3D" id="1.10.510.10">
    <property type="entry name" value="Transferase(Phosphotransferase) domain 1"/>
    <property type="match status" value="1"/>
</dbReference>
<evidence type="ECO:0000313" key="6">
    <source>
        <dbReference type="EMBL" id="KAJ6999591.1"/>
    </source>
</evidence>
<dbReference type="Pfam" id="PF07714">
    <property type="entry name" value="PK_Tyr_Ser-Thr"/>
    <property type="match status" value="1"/>
</dbReference>
<feature type="compositionally biased region" description="Pro residues" evidence="4">
    <location>
        <begin position="765"/>
        <end position="780"/>
    </location>
</feature>
<reference evidence="6 7" key="1">
    <citation type="journal article" date="2023" name="Mol. Ecol. Resour.">
        <title>Chromosome-level genome assembly of a triploid poplar Populus alba 'Berolinensis'.</title>
        <authorList>
            <person name="Chen S."/>
            <person name="Yu Y."/>
            <person name="Wang X."/>
            <person name="Wang S."/>
            <person name="Zhang T."/>
            <person name="Zhou Y."/>
            <person name="He R."/>
            <person name="Meng N."/>
            <person name="Wang Y."/>
            <person name="Liu W."/>
            <person name="Liu Z."/>
            <person name="Liu J."/>
            <person name="Guo Q."/>
            <person name="Huang H."/>
            <person name="Sederoff R.R."/>
            <person name="Wang G."/>
            <person name="Qu G."/>
            <person name="Chen S."/>
        </authorList>
    </citation>
    <scope>NUCLEOTIDE SEQUENCE [LARGE SCALE GENOMIC DNA]</scope>
    <source>
        <strain evidence="6">SC-2020</strain>
    </source>
</reference>
<dbReference type="Proteomes" id="UP001164929">
    <property type="component" value="Chromosome 4"/>
</dbReference>
<dbReference type="PANTHER" id="PTHR32099">
    <property type="entry name" value="CYSTEINE-RICH REPEAT SECRETORY PROTEIN"/>
    <property type="match status" value="1"/>
</dbReference>
<dbReference type="GO" id="GO:0004672">
    <property type="term" value="F:protein kinase activity"/>
    <property type="evidence" value="ECO:0007669"/>
    <property type="project" value="InterPro"/>
</dbReference>
<proteinExistence type="predicted"/>
<keyword evidence="3" id="KW-0325">Glycoprotein</keyword>
<dbReference type="PANTHER" id="PTHR32099:SF105">
    <property type="entry name" value="CYSTEINE-RICH REPEAT SECRETORY PROTEIN 1"/>
    <property type="match status" value="1"/>
</dbReference>
<sequence>MVNRRPQIVFSNNVNLKTQDMGQNFLLVTTSFQILLLYFSIANLLDLAYADPPYSLCSNKSNYTDNSPFQNNLETLMASLSSNASVSKIFNTSTGIDPDRVYAQYMCLNYVRNESCRTCVAAASQDIRQLCPGDKEAVVWGELCQLRYSNQRFLGHLDVSGNIPQQNPKNISNPEHLSLVVNKTLSSLIKKAAFGPSANMYATGDEPFTGSDSVFSLVQCSTDLSPNDCYTCLEVAIKNVTTCCYFSRGARIFSRSCYLRYELYAFYDGATESSQRTVTGKGNEREIWIITISTVASTLLVVRKKILVKMINFVDPLFKICSTTEYGDYDQKSPFGKNVKIVLETLTSITSSTGYNSAAIGEFPDKVTGKALCRGDVTSSACQTCLRDASQKLLKDCESKEAIIWYERCQIHYSFQNITSLDVYAGKYPDMESHNKSVSDPVHFYDNVRFLMDTLSNEAALNRSKLMFETGEIKFSRNETIYGHVQCTRDIREDECHKCLSSALIDLKGCCSSKQGGIIVSRNCNVRFELYKYYNTSSHLITFPTPQAMERSHLTLLRESAGPMGFTTTAEGQGYMAPEYAMEGIFSVKSDVFSFGVILLEIISGKRSSGNVMKPNSQAWRLWIEGKAMEFVGPLLVERGPAEGILRCMHIGLLCVQKDPADRPTMSFVDLALASDPIALPHPQQPAFSLVKIVPAGKSSSTDPSVNQMTVSSFLPRMDDQSLRVNLSNPLSITTEPQRFNNLLGATVNDLADRVANAPPVAAESPPPLPVVLPSPPPPRSVTIPEGLETLERWDTIGSAGSNSDI</sequence>
<dbReference type="SUPFAM" id="SSF56112">
    <property type="entry name" value="Protein kinase-like (PK-like)"/>
    <property type="match status" value="1"/>
</dbReference>
<evidence type="ECO:0000256" key="3">
    <source>
        <dbReference type="ARBA" id="ARBA00023180"/>
    </source>
</evidence>
<dbReference type="PROSITE" id="PS51473">
    <property type="entry name" value="GNK2"/>
    <property type="match status" value="4"/>
</dbReference>
<dbReference type="InterPro" id="IPR002902">
    <property type="entry name" value="GNK2"/>
</dbReference>
<evidence type="ECO:0000256" key="1">
    <source>
        <dbReference type="ARBA" id="ARBA00022729"/>
    </source>
</evidence>
<dbReference type="GO" id="GO:0008168">
    <property type="term" value="F:methyltransferase activity"/>
    <property type="evidence" value="ECO:0007669"/>
    <property type="project" value="InterPro"/>
</dbReference>
<dbReference type="InterPro" id="IPR011009">
    <property type="entry name" value="Kinase-like_dom_sf"/>
</dbReference>
<feature type="region of interest" description="Disordered" evidence="4">
    <location>
        <begin position="759"/>
        <end position="786"/>
    </location>
</feature>
<dbReference type="InterPro" id="IPR002052">
    <property type="entry name" value="DNA_methylase_N6_adenine_CS"/>
</dbReference>
<evidence type="ECO:0000256" key="2">
    <source>
        <dbReference type="ARBA" id="ARBA00022737"/>
    </source>
</evidence>
<name>A0AAD6QZJ8_9ROSI</name>
<dbReference type="EMBL" id="JAQIZT010000004">
    <property type="protein sequence ID" value="KAJ6999591.1"/>
    <property type="molecule type" value="Genomic_DNA"/>
</dbReference>
<dbReference type="Pfam" id="PF01657">
    <property type="entry name" value="Stress-antifung"/>
    <property type="match status" value="4"/>
</dbReference>
<dbReference type="InterPro" id="IPR001245">
    <property type="entry name" value="Ser-Thr/Tyr_kinase_cat_dom"/>
</dbReference>
<evidence type="ECO:0000256" key="4">
    <source>
        <dbReference type="SAM" id="MobiDB-lite"/>
    </source>
</evidence>
<protein>
    <recommendedName>
        <fullName evidence="5">Gnk2-homologous domain-containing protein</fullName>
    </recommendedName>
</protein>
<dbReference type="PROSITE" id="PS00092">
    <property type="entry name" value="N6_MTASE"/>
    <property type="match status" value="1"/>
</dbReference>
<feature type="domain" description="Gnk2-homologous" evidence="5">
    <location>
        <begin position="159"/>
        <end position="266"/>
    </location>
</feature>
<dbReference type="Gene3D" id="3.30.430.20">
    <property type="entry name" value="Gnk2 domain, C-X8-C-X2-C motif"/>
    <property type="match status" value="4"/>
</dbReference>
<dbReference type="GO" id="GO:0003676">
    <property type="term" value="F:nucleic acid binding"/>
    <property type="evidence" value="ECO:0007669"/>
    <property type="project" value="InterPro"/>
</dbReference>
<keyword evidence="7" id="KW-1185">Reference proteome</keyword>
<keyword evidence="2" id="KW-0677">Repeat</keyword>
<dbReference type="AlphaFoldDB" id="A0AAD6QZJ8"/>
<accession>A0AAD6QZJ8</accession>